<protein>
    <submittedName>
        <fullName evidence="2">Uncharacterized protein</fullName>
    </submittedName>
</protein>
<accession>A0A6A3LZX3</accession>
<proteinExistence type="predicted"/>
<feature type="compositionally biased region" description="Low complexity" evidence="1">
    <location>
        <begin position="44"/>
        <end position="56"/>
    </location>
</feature>
<organism evidence="2 3">
    <name type="scientific">Phytophthora rubi</name>
    <dbReference type="NCBI Taxonomy" id="129364"/>
    <lineage>
        <taxon>Eukaryota</taxon>
        <taxon>Sar</taxon>
        <taxon>Stramenopiles</taxon>
        <taxon>Oomycota</taxon>
        <taxon>Peronosporomycetes</taxon>
        <taxon>Peronosporales</taxon>
        <taxon>Peronosporaceae</taxon>
        <taxon>Phytophthora</taxon>
    </lineage>
</organism>
<sequence>MGFCLKSVPARGPGACSLQYMQLVRTTRIILPPSRCLNDRQPLDPKQQQQQYQNPADDQRNVEATAARAKATAAAFAMRKQWEAKTASFQRGLEHVQHCHAGDACGSSLCHSTRRLMKTYATHPCPKKSGNNNNNSSADCRVCKLWDFLGASQQPQQLPRLQRALAQHGGLSCGSTLLQTRRLTRPSVLHRRIATAQKEAQTMMRRF</sequence>
<dbReference type="AlphaFoldDB" id="A0A6A3LZX3"/>
<dbReference type="Proteomes" id="UP000435112">
    <property type="component" value="Unassembled WGS sequence"/>
</dbReference>
<dbReference type="EMBL" id="QXFU01000661">
    <property type="protein sequence ID" value="KAE9025451.1"/>
    <property type="molecule type" value="Genomic_DNA"/>
</dbReference>
<evidence type="ECO:0000256" key="1">
    <source>
        <dbReference type="SAM" id="MobiDB-lite"/>
    </source>
</evidence>
<evidence type="ECO:0000313" key="2">
    <source>
        <dbReference type="EMBL" id="KAE9025451.1"/>
    </source>
</evidence>
<evidence type="ECO:0000313" key="3">
    <source>
        <dbReference type="Proteomes" id="UP000435112"/>
    </source>
</evidence>
<feature type="region of interest" description="Disordered" evidence="1">
    <location>
        <begin position="35"/>
        <end position="59"/>
    </location>
</feature>
<dbReference type="OrthoDB" id="167404at2759"/>
<gene>
    <name evidence="2" type="ORF">PR002_g11190</name>
</gene>
<comment type="caution">
    <text evidence="2">The sequence shown here is derived from an EMBL/GenBank/DDBJ whole genome shotgun (WGS) entry which is preliminary data.</text>
</comment>
<reference evidence="2 3" key="1">
    <citation type="submission" date="2018-09" db="EMBL/GenBank/DDBJ databases">
        <title>Genomic investigation of the strawberry pathogen Phytophthora fragariae indicates pathogenicity is determined by transcriptional variation in three key races.</title>
        <authorList>
            <person name="Adams T.M."/>
            <person name="Armitage A.D."/>
            <person name="Sobczyk M.K."/>
            <person name="Bates H.J."/>
            <person name="Dunwell J.M."/>
            <person name="Nellist C.F."/>
            <person name="Harrison R.J."/>
        </authorList>
    </citation>
    <scope>NUCLEOTIDE SEQUENCE [LARGE SCALE GENOMIC DNA]</scope>
    <source>
        <strain evidence="2 3">SCRP324</strain>
    </source>
</reference>
<name>A0A6A3LZX3_9STRA</name>